<reference evidence="6" key="1">
    <citation type="submission" date="2015-04" db="UniProtKB">
        <authorList>
            <consortium name="EnsemblPlants"/>
        </authorList>
    </citation>
    <scope>IDENTIFICATION</scope>
    <source>
        <strain evidence="6">SL10</strain>
    </source>
</reference>
<dbReference type="PROSITE" id="PS01074">
    <property type="entry name" value="TERPENE_SYNTHASES"/>
    <property type="match status" value="1"/>
</dbReference>
<dbReference type="GO" id="GO:0016866">
    <property type="term" value="F:intramolecular transferase activity"/>
    <property type="evidence" value="ECO:0007669"/>
    <property type="project" value="InterPro"/>
</dbReference>
<dbReference type="PANTHER" id="PTHR11764:SF38">
    <property type="entry name" value="TERPENE CYCLASE_MUTASE FAMILY MEMBER"/>
    <property type="match status" value="1"/>
</dbReference>
<evidence type="ECO:0008006" key="8">
    <source>
        <dbReference type="Google" id="ProtNLM"/>
    </source>
</evidence>
<dbReference type="Pfam" id="PF13249">
    <property type="entry name" value="SQHop_cyclase_N"/>
    <property type="match status" value="1"/>
</dbReference>
<organism evidence="6">
    <name type="scientific">Oryza nivara</name>
    <name type="common">Indian wild rice</name>
    <name type="synonym">Oryza sativa f. spontanea</name>
    <dbReference type="NCBI Taxonomy" id="4536"/>
    <lineage>
        <taxon>Eukaryota</taxon>
        <taxon>Viridiplantae</taxon>
        <taxon>Streptophyta</taxon>
        <taxon>Embryophyta</taxon>
        <taxon>Tracheophyta</taxon>
        <taxon>Spermatophyta</taxon>
        <taxon>Magnoliopsida</taxon>
        <taxon>Liliopsida</taxon>
        <taxon>Poales</taxon>
        <taxon>Poaceae</taxon>
        <taxon>BOP clade</taxon>
        <taxon>Oryzoideae</taxon>
        <taxon>Oryzeae</taxon>
        <taxon>Oryzinae</taxon>
        <taxon>Oryza</taxon>
    </lineage>
</organism>
<accession>A0A0E0J0U1</accession>
<dbReference type="Gene3D" id="1.50.10.20">
    <property type="match status" value="2"/>
</dbReference>
<name>A0A0E0J0U1_ORYNI</name>
<dbReference type="InterPro" id="IPR032697">
    <property type="entry name" value="SQ_cyclase_N"/>
</dbReference>
<dbReference type="Pfam" id="PF13243">
    <property type="entry name" value="SQHop_cyclase_C"/>
    <property type="match status" value="1"/>
</dbReference>
<keyword evidence="2" id="KW-0677">Repeat</keyword>
<evidence type="ECO:0000256" key="3">
    <source>
        <dbReference type="SAM" id="MobiDB-lite"/>
    </source>
</evidence>
<feature type="region of interest" description="Disordered" evidence="3">
    <location>
        <begin position="437"/>
        <end position="460"/>
    </location>
</feature>
<evidence type="ECO:0000313" key="6">
    <source>
        <dbReference type="EnsemblPlants" id="ONIVA11G09840.2"/>
    </source>
</evidence>
<evidence type="ECO:0000259" key="4">
    <source>
        <dbReference type="Pfam" id="PF13243"/>
    </source>
</evidence>
<protein>
    <recommendedName>
        <fullName evidence="8">Terpene cyclase/mutase family member</fullName>
    </recommendedName>
</protein>
<dbReference type="PANTHER" id="PTHR11764">
    <property type="entry name" value="TERPENE CYCLASE/MUTASE FAMILY MEMBER"/>
    <property type="match status" value="1"/>
</dbReference>
<dbReference type="InterPro" id="IPR008930">
    <property type="entry name" value="Terpenoid_cyclase/PrenylTrfase"/>
</dbReference>
<feature type="domain" description="Squalene cyclase C-terminal" evidence="4">
    <location>
        <begin position="481"/>
        <end position="677"/>
    </location>
</feature>
<dbReference type="eggNOG" id="KOG0497">
    <property type="taxonomic scope" value="Eukaryota"/>
</dbReference>
<dbReference type="Gramene" id="ONIVA11G09840.2">
    <property type="protein sequence ID" value="ONIVA11G09840.2"/>
    <property type="gene ID" value="ONIVA11G09840"/>
</dbReference>
<evidence type="ECO:0000259" key="5">
    <source>
        <dbReference type="Pfam" id="PF13249"/>
    </source>
</evidence>
<evidence type="ECO:0000313" key="7">
    <source>
        <dbReference type="Proteomes" id="UP000006591"/>
    </source>
</evidence>
<keyword evidence="7" id="KW-1185">Reference proteome</keyword>
<dbReference type="STRING" id="4536.A0A0E0J0U1"/>
<dbReference type="InterPro" id="IPR002365">
    <property type="entry name" value="Terpene_synthase_CS"/>
</dbReference>
<dbReference type="AlphaFoldDB" id="A0A0E0J0U1"/>
<sequence length="685" mass="78371">MAVGPTWKKQGHRELEDKAQRVLLSLLLQRAMSMVMKGQRDGEPSCSSLDCVQEAKQYTMWKLKFGEGASDPLLRSSNGFLGRETWEFDPNGGSPEEHAVVERLRRDFTRNRFTQRECSDLLMRMQEQNQVYSKHEVSNLKDSSEVTEEVLLTSLRRVLDQYSSLQAPDGYWPGGYSGILFILPLMNEDGGWSTHTLGPSSMFGSCVNYATLRLLGEVLDEHNDGLSKGRAWILSHGSATVAPQWAKIYLSGTIQLFQNYGCFHIFFPFIQDDIIYPPSWFQNIAMASLHKFMEPLFNMWPMNKIRKRALTNLMDHIHYEDENSNYVGLCPINKVLNMVCCWIENPNSNAFRRHLPRIHDFLWLAEDGMKSKVYVGSQCWDTALIVQAYCSTGLTQEFSETIKKAHDFIKNAQVTKNCPNYKRYYRERSKGGVVVIKDSTNPSRRSNSRTKVNKDGTLSSAESKRTTPWVEFINPSESFRNIIVDYPYVECTSSLIQALILFKGVHPGYRREEIDRIIKNGVLFIEKKQKNDGSWYGSWAVCFTYATFFAIKGLVAAGRTFQNSLSIRKACNFLLSKQLSTGGWGEDYLGCQVEEYIDSGRPHVVHTAWGMLGLIYAGQVELDPAPLYRAAKELINMQLETGEFPQQEILGSFNSSLFFNYTNYRNLFPIWALGEFHRRLLAKRA</sequence>
<reference evidence="6" key="2">
    <citation type="submission" date="2018-04" db="EMBL/GenBank/DDBJ databases">
        <title>OnivRS2 (Oryza nivara Reference Sequence Version 2).</title>
        <authorList>
            <person name="Zhang J."/>
            <person name="Kudrna D."/>
            <person name="Lee S."/>
            <person name="Talag J."/>
            <person name="Rajasekar S."/>
            <person name="Welchert J."/>
            <person name="Hsing Y.-I."/>
            <person name="Wing R.A."/>
        </authorList>
    </citation>
    <scope>NUCLEOTIDE SEQUENCE [LARGE SCALE GENOMIC DNA]</scope>
    <source>
        <strain evidence="6">SL10</strain>
    </source>
</reference>
<feature type="domain" description="Squalene cyclase N-terminal" evidence="5">
    <location>
        <begin position="187"/>
        <end position="251"/>
    </location>
</feature>
<proteinExistence type="inferred from homology"/>
<dbReference type="SUPFAM" id="SSF48239">
    <property type="entry name" value="Terpenoid cyclases/Protein prenyltransferases"/>
    <property type="match status" value="2"/>
</dbReference>
<dbReference type="InterPro" id="IPR032696">
    <property type="entry name" value="SQ_cyclase_C"/>
</dbReference>
<evidence type="ECO:0000256" key="1">
    <source>
        <dbReference type="ARBA" id="ARBA00009755"/>
    </source>
</evidence>
<dbReference type="InterPro" id="IPR018333">
    <property type="entry name" value="Squalene_cyclase"/>
</dbReference>
<dbReference type="EnsemblPlants" id="ONIVA11G09840.2">
    <property type="protein sequence ID" value="ONIVA11G09840.2"/>
    <property type="gene ID" value="ONIVA11G09840"/>
</dbReference>
<comment type="similarity">
    <text evidence="1">Belongs to the terpene cyclase/mutase family.</text>
</comment>
<dbReference type="Proteomes" id="UP000006591">
    <property type="component" value="Chromosome 11"/>
</dbReference>
<evidence type="ECO:0000256" key="2">
    <source>
        <dbReference type="ARBA" id="ARBA00022737"/>
    </source>
</evidence>
<dbReference type="GO" id="GO:0005811">
    <property type="term" value="C:lipid droplet"/>
    <property type="evidence" value="ECO:0007669"/>
    <property type="project" value="InterPro"/>
</dbReference>
<dbReference type="OMA" id="CFHIFFP"/>
<dbReference type="GO" id="GO:0016104">
    <property type="term" value="P:triterpenoid biosynthetic process"/>
    <property type="evidence" value="ECO:0007669"/>
    <property type="project" value="InterPro"/>
</dbReference>